<accession>A0A0M0JG80</accession>
<keyword evidence="2" id="KW-1185">Reference proteome</keyword>
<proteinExistence type="predicted"/>
<protein>
    <submittedName>
        <fullName evidence="1">Uncharacterized protein</fullName>
    </submittedName>
</protein>
<sequence>MSCSCTPGDPFRIALALYGLPRSTNTTSGPLRDNVIAPLRKLGCVDIFLVVTVSTTAGRREIGETGMSSSLGWRAVAAFDPCRSEMIDQDVARADERVPQPFGPDTWNDGFGSVRNHLMELYSVKTLRGLIRAHEHVGGWRYTHAAVARIDTLITQPVRFHALPMRNSLVLPLVGTAAAAVNDRFAYGDRSAIVDGHLARWDALQPSAPSSALHAELLLCCVLRAREVGIYGQMISIERVRLGGGKSSARESRQVSKQQALLARIAFKDREAKGREEKVSKRNLEYAVMEAEVASCQAQRRCTEGASKPVVQACMEACLKSMLARDAKEAAVTSSMVFKFVPDPGATCHGTVLNIGNVCFNFTCAAGQMSGVVATRSSLQPQYTARDNTGQKFRLPDKVMAATCR</sequence>
<gene>
    <name evidence="1" type="ORF">Ctob_007715</name>
</gene>
<name>A0A0M0JG80_9EUKA</name>
<evidence type="ECO:0000313" key="1">
    <source>
        <dbReference type="EMBL" id="KOO25372.1"/>
    </source>
</evidence>
<dbReference type="AlphaFoldDB" id="A0A0M0JG80"/>
<dbReference type="EMBL" id="JWZX01002984">
    <property type="protein sequence ID" value="KOO25372.1"/>
    <property type="molecule type" value="Genomic_DNA"/>
</dbReference>
<dbReference type="Proteomes" id="UP000037460">
    <property type="component" value="Unassembled WGS sequence"/>
</dbReference>
<evidence type="ECO:0000313" key="2">
    <source>
        <dbReference type="Proteomes" id="UP000037460"/>
    </source>
</evidence>
<organism evidence="1 2">
    <name type="scientific">Chrysochromulina tobinii</name>
    <dbReference type="NCBI Taxonomy" id="1460289"/>
    <lineage>
        <taxon>Eukaryota</taxon>
        <taxon>Haptista</taxon>
        <taxon>Haptophyta</taxon>
        <taxon>Prymnesiophyceae</taxon>
        <taxon>Prymnesiales</taxon>
        <taxon>Chrysochromulinaceae</taxon>
        <taxon>Chrysochromulina</taxon>
    </lineage>
</organism>
<comment type="caution">
    <text evidence="1">The sequence shown here is derived from an EMBL/GenBank/DDBJ whole genome shotgun (WGS) entry which is preliminary data.</text>
</comment>
<reference evidence="2" key="1">
    <citation type="journal article" date="2015" name="PLoS Genet.">
        <title>Genome Sequence and Transcriptome Analyses of Chrysochromulina tobin: Metabolic Tools for Enhanced Algal Fitness in the Prominent Order Prymnesiales (Haptophyceae).</title>
        <authorList>
            <person name="Hovde B.T."/>
            <person name="Deodato C.R."/>
            <person name="Hunsperger H.M."/>
            <person name="Ryken S.A."/>
            <person name="Yost W."/>
            <person name="Jha R.K."/>
            <person name="Patterson J."/>
            <person name="Monnat R.J. Jr."/>
            <person name="Barlow S.B."/>
            <person name="Starkenburg S.R."/>
            <person name="Cattolico R.A."/>
        </authorList>
    </citation>
    <scope>NUCLEOTIDE SEQUENCE</scope>
    <source>
        <strain evidence="2">CCMP291</strain>
    </source>
</reference>
<dbReference type="OrthoDB" id="203485at2759"/>